<feature type="region of interest" description="Disordered" evidence="1">
    <location>
        <begin position="548"/>
        <end position="571"/>
    </location>
</feature>
<dbReference type="InterPro" id="IPR036864">
    <property type="entry name" value="Zn2-C6_fun-type_DNA-bd_sf"/>
</dbReference>
<name>A0ABR1R5S6_9PEZI</name>
<evidence type="ECO:0000256" key="1">
    <source>
        <dbReference type="SAM" id="MobiDB-lite"/>
    </source>
</evidence>
<dbReference type="EMBL" id="JAQQWI010000018">
    <property type="protein sequence ID" value="KAK8001023.1"/>
    <property type="molecule type" value="Genomic_DNA"/>
</dbReference>
<keyword evidence="3" id="KW-1185">Reference proteome</keyword>
<feature type="region of interest" description="Disordered" evidence="1">
    <location>
        <begin position="1"/>
        <end position="26"/>
    </location>
</feature>
<gene>
    <name evidence="2" type="ORF">PG991_013245</name>
</gene>
<organism evidence="2 3">
    <name type="scientific">Apiospora marii</name>
    <dbReference type="NCBI Taxonomy" id="335849"/>
    <lineage>
        <taxon>Eukaryota</taxon>
        <taxon>Fungi</taxon>
        <taxon>Dikarya</taxon>
        <taxon>Ascomycota</taxon>
        <taxon>Pezizomycotina</taxon>
        <taxon>Sordariomycetes</taxon>
        <taxon>Xylariomycetidae</taxon>
        <taxon>Amphisphaeriales</taxon>
        <taxon>Apiosporaceae</taxon>
        <taxon>Apiospora</taxon>
    </lineage>
</organism>
<accession>A0ABR1R5S6</accession>
<evidence type="ECO:0000313" key="2">
    <source>
        <dbReference type="EMBL" id="KAK8001023.1"/>
    </source>
</evidence>
<protein>
    <recommendedName>
        <fullName evidence="4">Zn(2)-C6 fungal-type domain-containing protein</fullName>
    </recommendedName>
</protein>
<feature type="region of interest" description="Disordered" evidence="1">
    <location>
        <begin position="86"/>
        <end position="105"/>
    </location>
</feature>
<reference evidence="2 3" key="1">
    <citation type="submission" date="2023-01" db="EMBL/GenBank/DDBJ databases">
        <title>Analysis of 21 Apiospora genomes using comparative genomics revels a genus with tremendous synthesis potential of carbohydrate active enzymes and secondary metabolites.</title>
        <authorList>
            <person name="Sorensen T."/>
        </authorList>
    </citation>
    <scope>NUCLEOTIDE SEQUENCE [LARGE SCALE GENOMIC DNA]</scope>
    <source>
        <strain evidence="2 3">CBS 20057</strain>
    </source>
</reference>
<dbReference type="Proteomes" id="UP001396898">
    <property type="component" value="Unassembled WGS sequence"/>
</dbReference>
<dbReference type="SUPFAM" id="SSF57701">
    <property type="entry name" value="Zn2/Cys6 DNA-binding domain"/>
    <property type="match status" value="1"/>
</dbReference>
<comment type="caution">
    <text evidence="2">The sequence shown here is derived from an EMBL/GenBank/DDBJ whole genome shotgun (WGS) entry which is preliminary data.</text>
</comment>
<evidence type="ECO:0008006" key="4">
    <source>
        <dbReference type="Google" id="ProtNLM"/>
    </source>
</evidence>
<evidence type="ECO:0000313" key="3">
    <source>
        <dbReference type="Proteomes" id="UP001396898"/>
    </source>
</evidence>
<proteinExistence type="predicted"/>
<sequence length="571" mass="64387">MTTEPRPQLMDNPDFQSFLDATPESDPTTLQSLLLETSDSNCKVLSQSVPLLDTEPVEHNDPSHNVRMEPTQSFHIVQPSSTSATVTVCPHQDTPGPRNGKRKLPSLQQMQNDDCILRLYGESTGRRHKRQKKKGRQCTRCRLKNLKCSDGFPCTSCMEHWKKATNWATEKRMMAWSHCFDARLEDLNVLTGLTHSIMFARTHPRKRSRDMKRHYLTGSFEQICFIRELVDSLETGPGLREYGESQNSGLLVCEKTQKSKPSAPPLSLLIQDIQKQLPSDPWTLTPTAHRSLARSDRPFIRLSEIVTIMFLHHDYLLKHTNLGSYELYCLSLAVSDMFFEQIIRHFRTGKIHAIPIGSPQATELAIDLGTLFMLICHGPSHFQYADLVDSTDAPWTISADLEDEKAIKISKLPDNILATPEAERYLLNEIDRFFTSDSSKMAQGRQLPFKAATLPNRWAFLKDYLSHWVNKVALCSAEPSTVTSRLVLAQKLCRLRLLDNDGNHSTCPRSIVNSVQAAAEPMESPEGVRDASWFHRRQKDVLLANAGRAMADSQPSASRTSIGIAGADRLP</sequence>